<evidence type="ECO:0000259" key="3">
    <source>
        <dbReference type="Pfam" id="PF00582"/>
    </source>
</evidence>
<comment type="caution">
    <text evidence="4">The sequence shown here is derived from an EMBL/GenBank/DDBJ whole genome shotgun (WGS) entry which is preliminary data.</text>
</comment>
<comment type="similarity">
    <text evidence="1 2">Belongs to the universal stress protein A family.</text>
</comment>
<dbReference type="PANTHER" id="PTHR46268">
    <property type="entry name" value="STRESS RESPONSE PROTEIN NHAX"/>
    <property type="match status" value="1"/>
</dbReference>
<dbReference type="InterPro" id="IPR006016">
    <property type="entry name" value="UspA"/>
</dbReference>
<reference evidence="4" key="2">
    <citation type="submission" date="2021-04" db="EMBL/GenBank/DDBJ databases">
        <authorList>
            <person name="Gilroy R."/>
        </authorList>
    </citation>
    <scope>NUCLEOTIDE SEQUENCE</scope>
    <source>
        <strain evidence="4">ChiSxjej5B17-1746</strain>
    </source>
</reference>
<feature type="domain" description="UspA" evidence="3">
    <location>
        <begin position="3"/>
        <end position="143"/>
    </location>
</feature>
<evidence type="ECO:0000313" key="4">
    <source>
        <dbReference type="EMBL" id="HIW78369.1"/>
    </source>
</evidence>
<dbReference type="EMBL" id="DXGI01000157">
    <property type="protein sequence ID" value="HIW78369.1"/>
    <property type="molecule type" value="Genomic_DNA"/>
</dbReference>
<dbReference type="SUPFAM" id="SSF52402">
    <property type="entry name" value="Adenine nucleotide alpha hydrolases-like"/>
    <property type="match status" value="1"/>
</dbReference>
<comment type="subcellular location">
    <subcellularLocation>
        <location evidence="2">Cytoplasm</location>
    </subcellularLocation>
</comment>
<dbReference type="AlphaFoldDB" id="A0A9D1QZZ0"/>
<dbReference type="PRINTS" id="PR01438">
    <property type="entry name" value="UNVRSLSTRESS"/>
</dbReference>
<accession>A0A9D1QZZ0</accession>
<protein>
    <recommendedName>
        <fullName evidence="2">Universal stress protein</fullName>
    </recommendedName>
</protein>
<gene>
    <name evidence="4" type="ORF">H9874_04395</name>
</gene>
<name>A0A9D1QZZ0_9BACT</name>
<sequence length="152" mass="16504">MEVKKILCAVDLEDTITPSVDYAKMMADLSGASVVVAYVIPAHTPYEDVYLSINHHPNEVDQPNETVQKSMNAFLVEKFAGMDVTGVILVGRPSEELVKLAEEKGADLIVMGTHGRAGFDRLLFGSVAHEVVRAAPCPVMTIRPEKPKDAAQ</sequence>
<dbReference type="Pfam" id="PF00582">
    <property type="entry name" value="Usp"/>
    <property type="match status" value="1"/>
</dbReference>
<evidence type="ECO:0000256" key="2">
    <source>
        <dbReference type="PIRNR" id="PIRNR006276"/>
    </source>
</evidence>
<evidence type="ECO:0000256" key="1">
    <source>
        <dbReference type="ARBA" id="ARBA00008791"/>
    </source>
</evidence>
<dbReference type="CDD" id="cd00293">
    <property type="entry name" value="USP-like"/>
    <property type="match status" value="1"/>
</dbReference>
<keyword evidence="2" id="KW-0963">Cytoplasm</keyword>
<dbReference type="GO" id="GO:0005737">
    <property type="term" value="C:cytoplasm"/>
    <property type="evidence" value="ECO:0007669"/>
    <property type="project" value="UniProtKB-SubCell"/>
</dbReference>
<dbReference type="PANTHER" id="PTHR46268:SF6">
    <property type="entry name" value="UNIVERSAL STRESS PROTEIN UP12"/>
    <property type="match status" value="1"/>
</dbReference>
<reference evidence="4" key="1">
    <citation type="journal article" date="2021" name="PeerJ">
        <title>Extensive microbial diversity within the chicken gut microbiome revealed by metagenomics and culture.</title>
        <authorList>
            <person name="Gilroy R."/>
            <person name="Ravi A."/>
            <person name="Getino M."/>
            <person name="Pursley I."/>
            <person name="Horton D.L."/>
            <person name="Alikhan N.F."/>
            <person name="Baker D."/>
            <person name="Gharbi K."/>
            <person name="Hall N."/>
            <person name="Watson M."/>
            <person name="Adriaenssens E.M."/>
            <person name="Foster-Nyarko E."/>
            <person name="Jarju S."/>
            <person name="Secka A."/>
            <person name="Antonio M."/>
            <person name="Oren A."/>
            <person name="Chaudhuri R.R."/>
            <person name="La Ragione R."/>
            <person name="Hildebrand F."/>
            <person name="Pallen M.J."/>
        </authorList>
    </citation>
    <scope>NUCLEOTIDE SEQUENCE</scope>
    <source>
        <strain evidence="4">ChiSxjej5B17-1746</strain>
    </source>
</reference>
<dbReference type="Proteomes" id="UP000824264">
    <property type="component" value="Unassembled WGS sequence"/>
</dbReference>
<proteinExistence type="inferred from homology"/>
<dbReference type="PIRSF" id="PIRSF006276">
    <property type="entry name" value="UspA"/>
    <property type="match status" value="1"/>
</dbReference>
<dbReference type="InterPro" id="IPR006015">
    <property type="entry name" value="Universal_stress_UspA"/>
</dbReference>
<evidence type="ECO:0000313" key="5">
    <source>
        <dbReference type="Proteomes" id="UP000824264"/>
    </source>
</evidence>
<dbReference type="InterPro" id="IPR014729">
    <property type="entry name" value="Rossmann-like_a/b/a_fold"/>
</dbReference>
<organism evidence="4 5">
    <name type="scientific">Candidatus Bilophila faecipullorum</name>
    <dbReference type="NCBI Taxonomy" id="2838482"/>
    <lineage>
        <taxon>Bacteria</taxon>
        <taxon>Pseudomonadati</taxon>
        <taxon>Thermodesulfobacteriota</taxon>
        <taxon>Desulfovibrionia</taxon>
        <taxon>Desulfovibrionales</taxon>
        <taxon>Desulfovibrionaceae</taxon>
        <taxon>Bilophila</taxon>
    </lineage>
</organism>
<dbReference type="Gene3D" id="3.40.50.620">
    <property type="entry name" value="HUPs"/>
    <property type="match status" value="1"/>
</dbReference>